<dbReference type="UniPathway" id="UPA00375"/>
<organism evidence="5 6">
    <name type="scientific">Ustilaginoidea virens</name>
    <name type="common">Rice false smut fungus</name>
    <name type="synonym">Villosiclava virens</name>
    <dbReference type="NCBI Taxonomy" id="1159556"/>
    <lineage>
        <taxon>Eukaryota</taxon>
        <taxon>Fungi</taxon>
        <taxon>Dikarya</taxon>
        <taxon>Ascomycota</taxon>
        <taxon>Pezizomycotina</taxon>
        <taxon>Sordariomycetes</taxon>
        <taxon>Hypocreomycetidae</taxon>
        <taxon>Hypocreales</taxon>
        <taxon>Clavicipitaceae</taxon>
        <taxon>Ustilaginoidea</taxon>
    </lineage>
</organism>
<keyword evidence="2" id="KW-0819">tRNA processing</keyword>
<dbReference type="InterPro" id="IPR030382">
    <property type="entry name" value="MeTrfase_TRM5/TYW2"/>
</dbReference>
<dbReference type="GO" id="GO:0005737">
    <property type="term" value="C:cytoplasm"/>
    <property type="evidence" value="ECO:0007669"/>
    <property type="project" value="UniProtKB-SubCell"/>
</dbReference>
<name>A0A1B5KZJ2_USTVR</name>
<comment type="caution">
    <text evidence="5">The sequence shown here is derived from an EMBL/GenBank/DDBJ whole genome shotgun (WGS) entry which is preliminary data.</text>
</comment>
<dbReference type="PANTHER" id="PTHR23245:SF25">
    <property type="entry name" value="TRNA WYBUTOSINE-SYNTHESIZING PROTEIN 2 HOMOLOG"/>
    <property type="match status" value="1"/>
</dbReference>
<dbReference type="AlphaFoldDB" id="A0A1B5KZJ2"/>
<keyword evidence="2" id="KW-0963">Cytoplasm</keyword>
<feature type="region of interest" description="Disordered" evidence="3">
    <location>
        <begin position="183"/>
        <end position="208"/>
    </location>
</feature>
<dbReference type="GO" id="GO:0008175">
    <property type="term" value="F:tRNA methyltransferase activity"/>
    <property type="evidence" value="ECO:0007669"/>
    <property type="project" value="TreeGrafter"/>
</dbReference>
<evidence type="ECO:0000259" key="4">
    <source>
        <dbReference type="PROSITE" id="PS51684"/>
    </source>
</evidence>
<dbReference type="GO" id="GO:0008757">
    <property type="term" value="F:S-adenosylmethionine-dependent methyltransferase activity"/>
    <property type="evidence" value="ECO:0007669"/>
    <property type="project" value="InterPro"/>
</dbReference>
<accession>A0A1B5KZJ2</accession>
<evidence type="ECO:0000256" key="1">
    <source>
        <dbReference type="ARBA" id="ARBA00049400"/>
    </source>
</evidence>
<proteinExistence type="inferred from homology"/>
<dbReference type="InterPro" id="IPR026274">
    <property type="entry name" value="tRNA_wybutosine_synth_prot_2"/>
</dbReference>
<comment type="function">
    <text evidence="2">S-adenosyl-L-methionine-dependent transferase that acts as a component of the wybutosine biosynthesis pathway. Wybutosine is a hyper modified guanosine with a tricyclic base found at the 3'-position adjacent to the anticodon of eukaryotic phenylalanine tRNA. Catalyzes the transfer of the alpha-amino-alpha-carboxypropyl (acp) group from S-adenosyl-L-methionine to the C-7 position of 4-demethylwyosine (imG-14) to produce wybutosine-86.</text>
</comment>
<dbReference type="EMBL" id="BBTG02000009">
    <property type="protein sequence ID" value="GAO16527.1"/>
    <property type="molecule type" value="Genomic_DNA"/>
</dbReference>
<protein>
    <recommendedName>
        <fullName evidence="2">tRNA wybutosine-synthesizing protein 2</fullName>
        <shortName evidence="2">tRNA-yW-synthesizing protein 2</shortName>
    </recommendedName>
    <alternativeName>
        <fullName evidence="2">tRNA(Phe) (4-demethylwyosine(37)-C(7)) aminocarboxypropyltransferase</fullName>
    </alternativeName>
</protein>
<feature type="domain" description="SAM-dependent methyltransferase TRM5/TYW2-type" evidence="4">
    <location>
        <begin position="87"/>
        <end position="415"/>
    </location>
</feature>
<gene>
    <name evidence="5" type="ORF">UVI_02023900</name>
</gene>
<feature type="compositionally biased region" description="Gly residues" evidence="3">
    <location>
        <begin position="192"/>
        <end position="208"/>
    </location>
</feature>
<evidence type="ECO:0000313" key="5">
    <source>
        <dbReference type="EMBL" id="GAO16527.1"/>
    </source>
</evidence>
<dbReference type="InterPro" id="IPR029063">
    <property type="entry name" value="SAM-dependent_MTases_sf"/>
</dbReference>
<comment type="pathway">
    <text evidence="2">tRNA modification; wybutosine-tRNA(Phe) biosynthesis.</text>
</comment>
<dbReference type="PANTHER" id="PTHR23245">
    <property type="entry name" value="TRNA METHYLTRANSFERASE"/>
    <property type="match status" value="1"/>
</dbReference>
<sequence>MPKPQPQSNPIQAAVSSWLSAVAPPDHADPAAWKQKLRDHAPKRFTIYEPMALLPPGSFAHPAWTEELGRHDAAAADSLWALILEHLSRVGGPAARATHLAVSEGIPARTPDGAGENVTRSPGGGLRLLRGDFGPAACDDPPSERDFQRAFWVSTRQNGIWQTWAPRWTMFSRGNVKEKARLLGFPPAGEGDSNGGGGGDGDGGGGGDGDGDGGVWAVDLYAGIGYFAFCYARLGMRVLCWELNPWSVEALRRGARLNRWTVGVFGRPGRGLPSEDVASSSARIVVLWEDNRAAGWRADELRRSGGGWLRCVRHVNCGLLPTSRPTWRCALSLTRTTTAAARGGQAWLHLHENVGDGETRRRRDEVEALLRGYDADDADDAVPGPGRAIRVLAVEKVKTYAPGVWHCVFDVHVTREV</sequence>
<reference evidence="6" key="1">
    <citation type="journal article" date="2016" name="Genome Announc.">
        <title>Genome sequence of Ustilaginoidea virens IPU010, a rice pathogenic fungus causing false smut.</title>
        <authorList>
            <person name="Kumagai T."/>
            <person name="Ishii T."/>
            <person name="Terai G."/>
            <person name="Umemura M."/>
            <person name="Machida M."/>
            <person name="Asai K."/>
        </authorList>
    </citation>
    <scope>NUCLEOTIDE SEQUENCE [LARGE SCALE GENOMIC DNA]</scope>
    <source>
        <strain evidence="6">IPU010</strain>
    </source>
</reference>
<evidence type="ECO:0000256" key="2">
    <source>
        <dbReference type="PIRNR" id="PIRNR038972"/>
    </source>
</evidence>
<dbReference type="GO" id="GO:0031591">
    <property type="term" value="P:wybutosine biosynthetic process"/>
    <property type="evidence" value="ECO:0007669"/>
    <property type="project" value="InterPro"/>
</dbReference>
<dbReference type="PROSITE" id="PS51684">
    <property type="entry name" value="SAM_MT_TRM5_TYW2"/>
    <property type="match status" value="1"/>
</dbReference>
<comment type="subcellular location">
    <subcellularLocation>
        <location evidence="2">Cytoplasm</location>
    </subcellularLocation>
</comment>
<keyword evidence="2" id="KW-0808">Transferase</keyword>
<feature type="region of interest" description="Disordered" evidence="3">
    <location>
        <begin position="106"/>
        <end position="126"/>
    </location>
</feature>
<dbReference type="GO" id="GO:0102522">
    <property type="term" value="F:tRNA 4-demethylwyosine alpha-amino-alpha-carboxypropyltransferase activity"/>
    <property type="evidence" value="ECO:0007669"/>
    <property type="project" value="UniProtKB-EC"/>
</dbReference>
<dbReference type="GO" id="GO:0030488">
    <property type="term" value="P:tRNA methylation"/>
    <property type="evidence" value="ECO:0007669"/>
    <property type="project" value="TreeGrafter"/>
</dbReference>
<keyword evidence="2" id="KW-0949">S-adenosyl-L-methionine</keyword>
<dbReference type="SUPFAM" id="SSF53335">
    <property type="entry name" value="S-adenosyl-L-methionine-dependent methyltransferases"/>
    <property type="match status" value="1"/>
</dbReference>
<dbReference type="Gene3D" id="3.40.50.150">
    <property type="entry name" value="Vaccinia Virus protein VP39"/>
    <property type="match status" value="1"/>
</dbReference>
<dbReference type="Proteomes" id="UP000054053">
    <property type="component" value="Unassembled WGS sequence"/>
</dbReference>
<evidence type="ECO:0000256" key="3">
    <source>
        <dbReference type="SAM" id="MobiDB-lite"/>
    </source>
</evidence>
<evidence type="ECO:0000313" key="6">
    <source>
        <dbReference type="Proteomes" id="UP000054053"/>
    </source>
</evidence>
<comment type="similarity">
    <text evidence="2">Belongs to the class I-like SAM-binding methyltransferase superfamily. TRM5/TYW2 family.</text>
</comment>
<dbReference type="PIRSF" id="PIRSF038972">
    <property type="entry name" value="Trm12"/>
    <property type="match status" value="1"/>
</dbReference>
<comment type="catalytic activity">
    <reaction evidence="1">
        <text>4-demethylwyosine(37) in tRNA(Phe) + S-adenosyl-L-methionine = 4-demethyl-7-[(3S)-3-amino-3-carboxypropyl]wyosine(37) in tRNA(Phe) + S-methyl-5'-thioadenosine + H(+)</text>
        <dbReference type="Rhea" id="RHEA:36355"/>
        <dbReference type="Rhea" id="RHEA-COMP:10164"/>
        <dbReference type="Rhea" id="RHEA-COMP:10378"/>
        <dbReference type="ChEBI" id="CHEBI:15378"/>
        <dbReference type="ChEBI" id="CHEBI:17509"/>
        <dbReference type="ChEBI" id="CHEBI:59789"/>
        <dbReference type="ChEBI" id="CHEBI:64315"/>
        <dbReference type="ChEBI" id="CHEBI:73550"/>
        <dbReference type="EC" id="2.5.1.114"/>
    </reaction>
</comment>